<protein>
    <recommendedName>
        <fullName evidence="4">Lipoprotein</fullName>
    </recommendedName>
</protein>
<proteinExistence type="predicted"/>
<dbReference type="HOGENOM" id="CLU_163991_0_0_4"/>
<evidence type="ECO:0000256" key="1">
    <source>
        <dbReference type="SAM" id="SignalP"/>
    </source>
</evidence>
<reference evidence="2 3" key="1">
    <citation type="submission" date="2011-02" db="EMBL/GenBank/DDBJ databases">
        <authorList>
            <person name="Muzny D."/>
            <person name="Qin X."/>
            <person name="Deng J."/>
            <person name="Jiang H."/>
            <person name="Liu Y."/>
            <person name="Qu J."/>
            <person name="Song X.-Z."/>
            <person name="Zhang L."/>
            <person name="Thornton R."/>
            <person name="Coyle M."/>
            <person name="Francisco L."/>
            <person name="Jackson L."/>
            <person name="Javaid M."/>
            <person name="Korchina V."/>
            <person name="Kovar C."/>
            <person name="Mata R."/>
            <person name="Mathew T."/>
            <person name="Ngo R."/>
            <person name="Nguyen L."/>
            <person name="Nguyen N."/>
            <person name="Okwuonu G."/>
            <person name="Ongeri F."/>
            <person name="Pham C."/>
            <person name="Simmons D."/>
            <person name="Wilczek-Boney K."/>
            <person name="Hale W."/>
            <person name="Jakkamsetti A."/>
            <person name="Pham P."/>
            <person name="Ruth R."/>
            <person name="San Lucas F."/>
            <person name="Warren J."/>
            <person name="Zhang J."/>
            <person name="Zhao Z."/>
            <person name="Zhou C."/>
            <person name="Zhu D."/>
            <person name="Lee S."/>
            <person name="Bess C."/>
            <person name="Blankenburg K."/>
            <person name="Forbes L."/>
            <person name="Fu Q."/>
            <person name="Gubbala S."/>
            <person name="Hirani K."/>
            <person name="Jayaseelan J.C."/>
            <person name="Lara F."/>
            <person name="Munidasa M."/>
            <person name="Palculict T."/>
            <person name="Patil S."/>
            <person name="Pu L.-L."/>
            <person name="Saada N."/>
            <person name="Tang L."/>
            <person name="Weissenberger G."/>
            <person name="Zhu Y."/>
            <person name="Hemphill L."/>
            <person name="Shang Y."/>
            <person name="Youmans B."/>
            <person name="Ayvaz T."/>
            <person name="Ross M."/>
            <person name="Santibanez J."/>
            <person name="Aqrawi P."/>
            <person name="Gross S."/>
            <person name="Joshi V."/>
            <person name="Fowler G."/>
            <person name="Nazareth L."/>
            <person name="Reid J."/>
            <person name="Worley K."/>
            <person name="Petrosino J."/>
            <person name="Highlander S."/>
            <person name="Gibbs R."/>
        </authorList>
    </citation>
    <scope>NUCLEOTIDE SEQUENCE [LARGE SCALE GENOMIC DNA]</scope>
    <source>
        <strain evidence="2 3">ATCC BAA-1200</strain>
    </source>
</reference>
<comment type="caution">
    <text evidence="2">The sequence shown here is derived from an EMBL/GenBank/DDBJ whole genome shotgun (WGS) entry which is preliminary data.</text>
</comment>
<evidence type="ECO:0000313" key="3">
    <source>
        <dbReference type="Proteomes" id="UP000004105"/>
    </source>
</evidence>
<keyword evidence="3" id="KW-1185">Reference proteome</keyword>
<evidence type="ECO:0008006" key="4">
    <source>
        <dbReference type="Google" id="ProtNLM"/>
    </source>
</evidence>
<feature type="signal peptide" evidence="1">
    <location>
        <begin position="1"/>
        <end position="20"/>
    </location>
</feature>
<sequence>MSAAAAALLLLAACSLPASDAGDADKTTRQQIAAAKAQWQNRVDELPVGADEAQIKDWQARHGVKLDYDAATASYSSTNLPDGRAEVHAKNRICDGYFLVLKLKMDKQNRLQGKELNSWGSCL</sequence>
<evidence type="ECO:0000313" key="2">
    <source>
        <dbReference type="EMBL" id="EGF06812.1"/>
    </source>
</evidence>
<name>F2BGB5_9NEIS</name>
<accession>F2BGB5</accession>
<gene>
    <name evidence="2" type="ORF">HMPREF9123_2772</name>
</gene>
<dbReference type="EMBL" id="AFAY01000054">
    <property type="protein sequence ID" value="EGF06812.1"/>
    <property type="molecule type" value="Genomic_DNA"/>
</dbReference>
<feature type="chain" id="PRO_5003279395" description="Lipoprotein" evidence="1">
    <location>
        <begin position="21"/>
        <end position="123"/>
    </location>
</feature>
<keyword evidence="1" id="KW-0732">Signal</keyword>
<dbReference type="Proteomes" id="UP000004105">
    <property type="component" value="Unassembled WGS sequence"/>
</dbReference>
<dbReference type="AlphaFoldDB" id="F2BGB5"/>
<organism evidence="2 3">
    <name type="scientific">Neisseria bacilliformis ATCC BAA-1200</name>
    <dbReference type="NCBI Taxonomy" id="888742"/>
    <lineage>
        <taxon>Bacteria</taxon>
        <taxon>Pseudomonadati</taxon>
        <taxon>Pseudomonadota</taxon>
        <taxon>Betaproteobacteria</taxon>
        <taxon>Neisseriales</taxon>
        <taxon>Neisseriaceae</taxon>
        <taxon>Neisseria</taxon>
    </lineage>
</organism>